<dbReference type="OrthoDB" id="9805121at2"/>
<evidence type="ECO:0000256" key="2">
    <source>
        <dbReference type="SAM" id="SignalP"/>
    </source>
</evidence>
<dbReference type="InterPro" id="IPR051266">
    <property type="entry name" value="CLCR"/>
</dbReference>
<dbReference type="SUPFAM" id="SSF53300">
    <property type="entry name" value="vWA-like"/>
    <property type="match status" value="1"/>
</dbReference>
<comment type="caution">
    <text evidence="4">The sequence shown here is derived from an EMBL/GenBank/DDBJ whole genome shotgun (WGS) entry which is preliminary data.</text>
</comment>
<feature type="compositionally biased region" description="Low complexity" evidence="1">
    <location>
        <begin position="30"/>
        <end position="43"/>
    </location>
</feature>
<evidence type="ECO:0000256" key="1">
    <source>
        <dbReference type="SAM" id="MobiDB-lite"/>
    </source>
</evidence>
<dbReference type="InterPro" id="IPR002035">
    <property type="entry name" value="VWF_A"/>
</dbReference>
<evidence type="ECO:0000313" key="5">
    <source>
        <dbReference type="Proteomes" id="UP000306236"/>
    </source>
</evidence>
<accession>A0A4S5BY03</accession>
<dbReference type="InterPro" id="IPR021908">
    <property type="entry name" value="YfbK_C"/>
</dbReference>
<dbReference type="Pfam" id="PF12450">
    <property type="entry name" value="vWF_A"/>
    <property type="match status" value="1"/>
</dbReference>
<protein>
    <submittedName>
        <fullName evidence="4">VWA domain-containing protein</fullName>
    </submittedName>
</protein>
<feature type="domain" description="VWFA" evidence="3">
    <location>
        <begin position="199"/>
        <end position="380"/>
    </location>
</feature>
<sequence length="575" mass="61720">MQAKNIVCWGAAVCLALSVAACGQRHGETVSQQPSNSSSAPAVAPAPAPLTKPAPTMRSPASEPMARFSQTGNSVTLYGFADVAIAPQQQMREQYAQFSGNPIKRSTQEPVSTLSLDVDTGAYSNVRRFIQQGQLPPTDAVRVEELINYFSYDYGQAQAEHPFALSTEVAPAPWNADKLLLRVGVKAVERNSIDMPPANLVFLVDVSGSMEARDKLPLVQATLKLLVEQLRPQDKVSLVVYAGRTAVELEPTSGSDKHKILAAISRLTAGGATAGASALELAYQQARAGYIPGGINRVLLATDGDFNVGVTSTEQIKKMVERQRASGISLTTLGFGQGNYNEALMKQVAQVGNGNYSYIDSLQEGRKVLVEELSATFNTVAADVKLQLEFNPDTVAEWRLIGYENRLLNEADFRNDQVDAVEIGAGKSVTALYEITLVGQPGSLPGRRYAANQPQAAVAADVQRQHEGELGELRIRYKRPGHTSAVELTEVIAAKTTAQTSAQASSDWRFAAAVAAFGQQLRGTSYLGEWRYADTAELARSALGSDAQGYRRSFVQLVELAQALQTPLSAGSAQQ</sequence>
<dbReference type="AlphaFoldDB" id="A0A4S5BY03"/>
<keyword evidence="5" id="KW-1185">Reference proteome</keyword>
<proteinExistence type="predicted"/>
<dbReference type="Proteomes" id="UP000306236">
    <property type="component" value="Unassembled WGS sequence"/>
</dbReference>
<dbReference type="PANTHER" id="PTHR10579:SF43">
    <property type="entry name" value="ZINC FINGER (C3HC4-TYPE RING FINGER) FAMILY PROTEIN"/>
    <property type="match status" value="1"/>
</dbReference>
<dbReference type="InterPro" id="IPR022156">
    <property type="entry name" value="Uncharacterised_YfbK_N"/>
</dbReference>
<dbReference type="PANTHER" id="PTHR10579">
    <property type="entry name" value="CALCIUM-ACTIVATED CHLORIDE CHANNEL REGULATOR"/>
    <property type="match status" value="1"/>
</dbReference>
<dbReference type="EMBL" id="SSWX01000005">
    <property type="protein sequence ID" value="THJ34958.1"/>
    <property type="molecule type" value="Genomic_DNA"/>
</dbReference>
<gene>
    <name evidence="4" type="ORF">E8K88_05620</name>
</gene>
<reference evidence="4 5" key="1">
    <citation type="submission" date="2019-04" db="EMBL/GenBank/DDBJ databases">
        <title>Lampropedia sp YIM MLB12 draf genome.</title>
        <authorList>
            <person name="Wang Y.-X."/>
        </authorList>
    </citation>
    <scope>NUCLEOTIDE SEQUENCE [LARGE SCALE GENOMIC DNA]</scope>
    <source>
        <strain evidence="4 5">YIM MLB12</strain>
    </source>
</reference>
<feature type="signal peptide" evidence="2">
    <location>
        <begin position="1"/>
        <end position="23"/>
    </location>
</feature>
<evidence type="ECO:0000313" key="4">
    <source>
        <dbReference type="EMBL" id="THJ34958.1"/>
    </source>
</evidence>
<evidence type="ECO:0000259" key="3">
    <source>
        <dbReference type="PROSITE" id="PS50234"/>
    </source>
</evidence>
<dbReference type="InterPro" id="IPR036465">
    <property type="entry name" value="vWFA_dom_sf"/>
</dbReference>
<name>A0A4S5BY03_9BURK</name>
<organism evidence="4 5">
    <name type="scientific">Lampropedia aestuarii</name>
    <dbReference type="NCBI Taxonomy" id="2562762"/>
    <lineage>
        <taxon>Bacteria</taxon>
        <taxon>Pseudomonadati</taxon>
        <taxon>Pseudomonadota</taxon>
        <taxon>Betaproteobacteria</taxon>
        <taxon>Burkholderiales</taxon>
        <taxon>Comamonadaceae</taxon>
        <taxon>Lampropedia</taxon>
    </lineage>
</organism>
<dbReference type="PROSITE" id="PS51257">
    <property type="entry name" value="PROKAR_LIPOPROTEIN"/>
    <property type="match status" value="1"/>
</dbReference>
<feature type="region of interest" description="Disordered" evidence="1">
    <location>
        <begin position="28"/>
        <end position="66"/>
    </location>
</feature>
<dbReference type="SMART" id="SM00327">
    <property type="entry name" value="VWA"/>
    <property type="match status" value="1"/>
</dbReference>
<dbReference type="Pfam" id="PF00092">
    <property type="entry name" value="VWA"/>
    <property type="match status" value="1"/>
</dbReference>
<feature type="chain" id="PRO_5020824734" evidence="2">
    <location>
        <begin position="24"/>
        <end position="575"/>
    </location>
</feature>
<dbReference type="Gene3D" id="3.40.50.410">
    <property type="entry name" value="von Willebrand factor, type A domain"/>
    <property type="match status" value="1"/>
</dbReference>
<keyword evidence="2" id="KW-0732">Signal</keyword>
<dbReference type="Pfam" id="PF12034">
    <property type="entry name" value="YfbK_C"/>
    <property type="match status" value="1"/>
</dbReference>
<dbReference type="RefSeq" id="WP_136405671.1">
    <property type="nucleotide sequence ID" value="NZ_SSWX01000005.1"/>
</dbReference>
<dbReference type="CDD" id="cd01465">
    <property type="entry name" value="vWA_subgroup"/>
    <property type="match status" value="1"/>
</dbReference>
<dbReference type="PROSITE" id="PS50234">
    <property type="entry name" value="VWFA"/>
    <property type="match status" value="1"/>
</dbReference>